<name>X0RYP6_9ZZZZ</name>
<proteinExistence type="predicted"/>
<gene>
    <name evidence="1" type="ORF">S01H1_17663</name>
</gene>
<reference evidence="1" key="1">
    <citation type="journal article" date="2014" name="Front. Microbiol.">
        <title>High frequency of phylogenetically diverse reductive dehalogenase-homologous genes in deep subseafloor sedimentary metagenomes.</title>
        <authorList>
            <person name="Kawai M."/>
            <person name="Futagami T."/>
            <person name="Toyoda A."/>
            <person name="Takaki Y."/>
            <person name="Nishi S."/>
            <person name="Hori S."/>
            <person name="Arai W."/>
            <person name="Tsubouchi T."/>
            <person name="Morono Y."/>
            <person name="Uchiyama I."/>
            <person name="Ito T."/>
            <person name="Fujiyama A."/>
            <person name="Inagaki F."/>
            <person name="Takami H."/>
        </authorList>
    </citation>
    <scope>NUCLEOTIDE SEQUENCE</scope>
    <source>
        <strain evidence="1">Expedition CK06-06</strain>
    </source>
</reference>
<comment type="caution">
    <text evidence="1">The sequence shown here is derived from an EMBL/GenBank/DDBJ whole genome shotgun (WGS) entry which is preliminary data.</text>
</comment>
<sequence>MKAKAKILDKVDISCDQEGTILGDLKPNDCKYFLFSRTTGVYLVIIKMSKNGKITIIERKIGRKKNGK</sequence>
<dbReference type="AlphaFoldDB" id="X0RYP6"/>
<accession>X0RYP6</accession>
<dbReference type="EMBL" id="BARS01009386">
    <property type="protein sequence ID" value="GAF73939.1"/>
    <property type="molecule type" value="Genomic_DNA"/>
</dbReference>
<organism evidence="1">
    <name type="scientific">marine sediment metagenome</name>
    <dbReference type="NCBI Taxonomy" id="412755"/>
    <lineage>
        <taxon>unclassified sequences</taxon>
        <taxon>metagenomes</taxon>
        <taxon>ecological metagenomes</taxon>
    </lineage>
</organism>
<protein>
    <submittedName>
        <fullName evidence="1">Uncharacterized protein</fullName>
    </submittedName>
</protein>
<evidence type="ECO:0000313" key="1">
    <source>
        <dbReference type="EMBL" id="GAF73939.1"/>
    </source>
</evidence>